<sequence>MRTRSHSRRRPDREWSPRYASDGHYATEQRLYTQHHFPGPARHMHPFSDDYEQASESFYRRGRSYRAGDEIPPNGWSYWRQREPDYTDRRSGVYESAAPRKPAPGWQGRPRSSSTSTPQQPRHARRFSFDGKRGPSMPPQATEADARKYRIPNEYSLKNWDPTEEPIILLGSVFDANSLGKWIYDWTVYCHGPNTAFSDMAGDLWLQLIQLAGKTKRSEEVVPRIKNREKKELVEDFIEGGERLTDKLRKLLKACESPMLRASKAHRSQLGERAGIKFVETLFGREHELERTERFINSVRTWNVRFDANCEEILRVPAR</sequence>
<proteinExistence type="predicted"/>
<accession>A0AA38R5C4</accession>
<organism evidence="2 3">
    <name type="scientific">Pleurostoma richardsiae</name>
    <dbReference type="NCBI Taxonomy" id="41990"/>
    <lineage>
        <taxon>Eukaryota</taxon>
        <taxon>Fungi</taxon>
        <taxon>Dikarya</taxon>
        <taxon>Ascomycota</taxon>
        <taxon>Pezizomycotina</taxon>
        <taxon>Sordariomycetes</taxon>
        <taxon>Sordariomycetidae</taxon>
        <taxon>Calosphaeriales</taxon>
        <taxon>Pleurostomataceae</taxon>
        <taxon>Pleurostoma</taxon>
    </lineage>
</organism>
<keyword evidence="3" id="KW-1185">Reference proteome</keyword>
<dbReference type="AlphaFoldDB" id="A0AA38R5C4"/>
<evidence type="ECO:0000313" key="2">
    <source>
        <dbReference type="EMBL" id="KAJ9137743.1"/>
    </source>
</evidence>
<feature type="region of interest" description="Disordered" evidence="1">
    <location>
        <begin position="90"/>
        <end position="148"/>
    </location>
</feature>
<dbReference type="Proteomes" id="UP001174694">
    <property type="component" value="Unassembled WGS sequence"/>
</dbReference>
<feature type="compositionally biased region" description="Basic residues" evidence="1">
    <location>
        <begin position="1"/>
        <end position="10"/>
    </location>
</feature>
<evidence type="ECO:0000313" key="3">
    <source>
        <dbReference type="Proteomes" id="UP001174694"/>
    </source>
</evidence>
<name>A0AA38R5C4_9PEZI</name>
<comment type="caution">
    <text evidence="2">The sequence shown here is derived from an EMBL/GenBank/DDBJ whole genome shotgun (WGS) entry which is preliminary data.</text>
</comment>
<feature type="region of interest" description="Disordered" evidence="1">
    <location>
        <begin position="1"/>
        <end position="23"/>
    </location>
</feature>
<reference evidence="2" key="1">
    <citation type="submission" date="2022-07" db="EMBL/GenBank/DDBJ databases">
        <title>Fungi with potential for degradation of polypropylene.</title>
        <authorList>
            <person name="Gostincar C."/>
        </authorList>
    </citation>
    <scope>NUCLEOTIDE SEQUENCE</scope>
    <source>
        <strain evidence="2">EXF-13308</strain>
    </source>
</reference>
<evidence type="ECO:0000256" key="1">
    <source>
        <dbReference type="SAM" id="MobiDB-lite"/>
    </source>
</evidence>
<dbReference type="EMBL" id="JANBVO010000033">
    <property type="protein sequence ID" value="KAJ9137743.1"/>
    <property type="molecule type" value="Genomic_DNA"/>
</dbReference>
<feature type="compositionally biased region" description="Low complexity" evidence="1">
    <location>
        <begin position="109"/>
        <end position="121"/>
    </location>
</feature>
<protein>
    <submittedName>
        <fullName evidence="2">Vegetative cell wall protein gp1</fullName>
    </submittedName>
</protein>
<gene>
    <name evidence="2" type="ORF">NKR23_g8997</name>
</gene>